<evidence type="ECO:0000256" key="1">
    <source>
        <dbReference type="ARBA" id="ARBA00001974"/>
    </source>
</evidence>
<proteinExistence type="inferred from homology"/>
<keyword evidence="4" id="KW-0274">FAD</keyword>
<evidence type="ECO:0000313" key="7">
    <source>
        <dbReference type="EMBL" id="KAH8102177.1"/>
    </source>
</evidence>
<evidence type="ECO:0000256" key="2">
    <source>
        <dbReference type="ARBA" id="ARBA00005466"/>
    </source>
</evidence>
<dbReference type="PROSITE" id="PS51387">
    <property type="entry name" value="FAD_PCMH"/>
    <property type="match status" value="1"/>
</dbReference>
<dbReference type="InterPro" id="IPR036318">
    <property type="entry name" value="FAD-bd_PCMH-like_sf"/>
</dbReference>
<dbReference type="GO" id="GO:0016491">
    <property type="term" value="F:oxidoreductase activity"/>
    <property type="evidence" value="ECO:0007669"/>
    <property type="project" value="UniProtKB-KW"/>
</dbReference>
<dbReference type="AlphaFoldDB" id="A0A8K0XR83"/>
<dbReference type="EMBL" id="JAEVFJ010000010">
    <property type="protein sequence ID" value="KAH8102177.1"/>
    <property type="molecule type" value="Genomic_DNA"/>
</dbReference>
<protein>
    <recommendedName>
        <fullName evidence="6">FAD-binding PCMH-type domain-containing protein</fullName>
    </recommendedName>
</protein>
<dbReference type="InterPro" id="IPR050416">
    <property type="entry name" value="FAD-linked_Oxidoreductase"/>
</dbReference>
<feature type="domain" description="FAD-binding PCMH-type" evidence="6">
    <location>
        <begin position="33"/>
        <end position="205"/>
    </location>
</feature>
<sequence length="461" mass="49885">MVDIDSLSKSLKGDVVTAADPGYEDAIFRWARNAIKKAKVVTFVKDAEDVSTALKFAQTAGLRVAIRGGGHNPAAASSSEDGLVIDLSRYLDKVTVDPTKKLAYVGGGALWKTVDEEGMKHGLATVGGTINHTGVGGFIVGGGYGFLTGMYGLTIDNLVEATVVIADGRILKASSTENPDLFYGIRGGGSNFGIVTEFVLQLHSHPRKIFAGLVVFTPDKLAALSAVLEKWWANVQPNEAIYVFLGRAPPDGHPVIITNLVYHGTEAEGRERHKAFFDVGPVVDHAKEIPYEALNGLQNDFVPHGQNYFLKAVRLSRPSLEMTQSNFDKVLELSNFEELNVMLAFEYVSHAKVNSVSVDETPYRRDLPGNAMILVTWKDDDPKKLQAAREAAHALAKITPEGTAYGNFTGPDSEALPAEGAIPGDRSQAYFSGAYPKLQALKKKYDPGMVFNKWYPITPAA</sequence>
<dbReference type="InterPro" id="IPR016167">
    <property type="entry name" value="FAD-bd_PCMH_sub1"/>
</dbReference>
<dbReference type="GO" id="GO:0071949">
    <property type="term" value="F:FAD binding"/>
    <property type="evidence" value="ECO:0007669"/>
    <property type="project" value="InterPro"/>
</dbReference>
<dbReference type="InterPro" id="IPR006094">
    <property type="entry name" value="Oxid_FAD_bind_N"/>
</dbReference>
<dbReference type="SUPFAM" id="SSF56176">
    <property type="entry name" value="FAD-binding/transporter-associated domain-like"/>
    <property type="match status" value="1"/>
</dbReference>
<evidence type="ECO:0000259" key="6">
    <source>
        <dbReference type="PROSITE" id="PS51387"/>
    </source>
</evidence>
<dbReference type="InterPro" id="IPR016166">
    <property type="entry name" value="FAD-bd_PCMH"/>
</dbReference>
<comment type="caution">
    <text evidence="7">The sequence shown here is derived from an EMBL/GenBank/DDBJ whole genome shotgun (WGS) entry which is preliminary data.</text>
</comment>
<keyword evidence="8" id="KW-1185">Reference proteome</keyword>
<dbReference type="OrthoDB" id="415825at2759"/>
<dbReference type="Pfam" id="PF08031">
    <property type="entry name" value="BBE"/>
    <property type="match status" value="1"/>
</dbReference>
<evidence type="ECO:0000256" key="5">
    <source>
        <dbReference type="ARBA" id="ARBA00023002"/>
    </source>
</evidence>
<organism evidence="7 8">
    <name type="scientific">Cristinia sonorae</name>
    <dbReference type="NCBI Taxonomy" id="1940300"/>
    <lineage>
        <taxon>Eukaryota</taxon>
        <taxon>Fungi</taxon>
        <taxon>Dikarya</taxon>
        <taxon>Basidiomycota</taxon>
        <taxon>Agaricomycotina</taxon>
        <taxon>Agaricomycetes</taxon>
        <taxon>Agaricomycetidae</taxon>
        <taxon>Agaricales</taxon>
        <taxon>Pleurotineae</taxon>
        <taxon>Stephanosporaceae</taxon>
        <taxon>Cristinia</taxon>
    </lineage>
</organism>
<evidence type="ECO:0000256" key="4">
    <source>
        <dbReference type="ARBA" id="ARBA00022827"/>
    </source>
</evidence>
<keyword evidence="3" id="KW-0285">Flavoprotein</keyword>
<dbReference type="Gene3D" id="3.30.43.10">
    <property type="entry name" value="Uridine Diphospho-n-acetylenolpyruvylglucosamine Reductase, domain 2"/>
    <property type="match status" value="1"/>
</dbReference>
<dbReference type="PANTHER" id="PTHR42973">
    <property type="entry name" value="BINDING OXIDOREDUCTASE, PUTATIVE (AFU_ORTHOLOGUE AFUA_1G17690)-RELATED"/>
    <property type="match status" value="1"/>
</dbReference>
<dbReference type="Gene3D" id="3.40.462.20">
    <property type="match status" value="1"/>
</dbReference>
<dbReference type="Gene3D" id="3.30.465.10">
    <property type="match status" value="1"/>
</dbReference>
<gene>
    <name evidence="7" type="ORF">BXZ70DRAFT_1016565</name>
</gene>
<accession>A0A8K0XR83</accession>
<comment type="cofactor">
    <cofactor evidence="1">
        <name>FAD</name>
        <dbReference type="ChEBI" id="CHEBI:57692"/>
    </cofactor>
</comment>
<name>A0A8K0XR83_9AGAR</name>
<evidence type="ECO:0000256" key="3">
    <source>
        <dbReference type="ARBA" id="ARBA00022630"/>
    </source>
</evidence>
<dbReference type="InterPro" id="IPR012951">
    <property type="entry name" value="BBE"/>
</dbReference>
<dbReference type="PANTHER" id="PTHR42973:SF39">
    <property type="entry name" value="FAD-BINDING PCMH-TYPE DOMAIN-CONTAINING PROTEIN"/>
    <property type="match status" value="1"/>
</dbReference>
<dbReference type="Pfam" id="PF01565">
    <property type="entry name" value="FAD_binding_4"/>
    <property type="match status" value="1"/>
</dbReference>
<dbReference type="InterPro" id="IPR016169">
    <property type="entry name" value="FAD-bd_PCMH_sub2"/>
</dbReference>
<keyword evidence="5" id="KW-0560">Oxidoreductase</keyword>
<reference evidence="7" key="1">
    <citation type="journal article" date="2021" name="New Phytol.">
        <title>Evolutionary innovations through gain and loss of genes in the ectomycorrhizal Boletales.</title>
        <authorList>
            <person name="Wu G."/>
            <person name="Miyauchi S."/>
            <person name="Morin E."/>
            <person name="Kuo A."/>
            <person name="Drula E."/>
            <person name="Varga T."/>
            <person name="Kohler A."/>
            <person name="Feng B."/>
            <person name="Cao Y."/>
            <person name="Lipzen A."/>
            <person name="Daum C."/>
            <person name="Hundley H."/>
            <person name="Pangilinan J."/>
            <person name="Johnson J."/>
            <person name="Barry K."/>
            <person name="LaButti K."/>
            <person name="Ng V."/>
            <person name="Ahrendt S."/>
            <person name="Min B."/>
            <person name="Choi I.G."/>
            <person name="Park H."/>
            <person name="Plett J.M."/>
            <person name="Magnuson J."/>
            <person name="Spatafora J.W."/>
            <person name="Nagy L.G."/>
            <person name="Henrissat B."/>
            <person name="Grigoriev I.V."/>
            <person name="Yang Z.L."/>
            <person name="Xu J."/>
            <person name="Martin F.M."/>
        </authorList>
    </citation>
    <scope>NUCLEOTIDE SEQUENCE</scope>
    <source>
        <strain evidence="7">KKN 215</strain>
    </source>
</reference>
<evidence type="ECO:0000313" key="8">
    <source>
        <dbReference type="Proteomes" id="UP000813824"/>
    </source>
</evidence>
<comment type="similarity">
    <text evidence="2">Belongs to the oxygen-dependent FAD-linked oxidoreductase family.</text>
</comment>
<dbReference type="Proteomes" id="UP000813824">
    <property type="component" value="Unassembled WGS sequence"/>
</dbReference>